<evidence type="ECO:0000256" key="1">
    <source>
        <dbReference type="SAM" id="Phobius"/>
    </source>
</evidence>
<evidence type="ECO:0000313" key="4">
    <source>
        <dbReference type="Proteomes" id="UP000030763"/>
    </source>
</evidence>
<dbReference type="EMBL" id="HG719250">
    <property type="protein sequence ID" value="CDJ57287.1"/>
    <property type="molecule type" value="Genomic_DNA"/>
</dbReference>
<evidence type="ECO:0008006" key="5">
    <source>
        <dbReference type="Google" id="ProtNLM"/>
    </source>
</evidence>
<evidence type="ECO:0000313" key="3">
    <source>
        <dbReference type="EMBL" id="CDJ57287.1"/>
    </source>
</evidence>
<keyword evidence="1" id="KW-0472">Membrane</keyword>
<keyword evidence="1" id="KW-0812">Transmembrane</keyword>
<reference evidence="3" key="1">
    <citation type="submission" date="2013-10" db="EMBL/GenBank/DDBJ databases">
        <title>Genomic analysis of the causative agents of coccidiosis in chickens.</title>
        <authorList>
            <person name="Reid A.J."/>
            <person name="Blake D."/>
            <person name="Billington K."/>
            <person name="Browne H."/>
            <person name="Dunn M."/>
            <person name="Hung S."/>
            <person name="Kawahara F."/>
            <person name="Miranda-Saavedra D."/>
            <person name="Mourier T."/>
            <person name="Nagra H."/>
            <person name="Otto T.D."/>
            <person name="Rawlings N."/>
            <person name="Sanchez A."/>
            <person name="Sanders M."/>
            <person name="Subramaniam C."/>
            <person name="Tay Y."/>
            <person name="Dear P."/>
            <person name="Doerig C."/>
            <person name="Gruber A."/>
            <person name="Parkinson J."/>
            <person name="Shirley M."/>
            <person name="Wan K.L."/>
            <person name="Berriman M."/>
            <person name="Tomley F."/>
            <person name="Pain A."/>
        </authorList>
    </citation>
    <scope>NUCLEOTIDE SEQUENCE [LARGE SCALE GENOMIC DNA]</scope>
    <source>
        <strain evidence="3">Weybridge</strain>
    </source>
</reference>
<accession>U6LZ88</accession>
<organism evidence="3 4">
    <name type="scientific">Eimeria maxima</name>
    <name type="common">Coccidian parasite</name>
    <dbReference type="NCBI Taxonomy" id="5804"/>
    <lineage>
        <taxon>Eukaryota</taxon>
        <taxon>Sar</taxon>
        <taxon>Alveolata</taxon>
        <taxon>Apicomplexa</taxon>
        <taxon>Conoidasida</taxon>
        <taxon>Coccidia</taxon>
        <taxon>Eucoccidiorida</taxon>
        <taxon>Eimeriorina</taxon>
        <taxon>Eimeriidae</taxon>
        <taxon>Eimeria</taxon>
    </lineage>
</organism>
<proteinExistence type="predicted"/>
<gene>
    <name evidence="3" type="ORF">EMWEY_00033570</name>
</gene>
<dbReference type="Proteomes" id="UP000030763">
    <property type="component" value="Unassembled WGS sequence"/>
</dbReference>
<sequence>MVGITRRSVALLAIAACATTAFAAEGPLDENVQVSSEVAEGNQTQGISMGKSRMSPTLLAGAAAGTTALMVLVGLFGLRVLGAKIVEAEAQTAGTKIAEELLRRTGKFTLTTPLYSAFATLTFEDGATKIIKELKQEGREAEAARIAEQFQAFLSGIPRDGAYTLPVAFDEYKVTVHLEVKNMPPQAPENPPPGATQQ</sequence>
<keyword evidence="2" id="KW-0732">Signal</keyword>
<dbReference type="GeneID" id="25337343"/>
<name>U6LZ88_EIMMA</name>
<evidence type="ECO:0000256" key="2">
    <source>
        <dbReference type="SAM" id="SignalP"/>
    </source>
</evidence>
<protein>
    <recommendedName>
        <fullName evidence="5">Transmembrane protein</fullName>
    </recommendedName>
</protein>
<reference evidence="3" key="2">
    <citation type="submission" date="2013-10" db="EMBL/GenBank/DDBJ databases">
        <authorList>
            <person name="Aslett M."/>
        </authorList>
    </citation>
    <scope>NUCLEOTIDE SEQUENCE [LARGE SCALE GENOMIC DNA]</scope>
    <source>
        <strain evidence="3">Weybridge</strain>
    </source>
</reference>
<keyword evidence="4" id="KW-1185">Reference proteome</keyword>
<keyword evidence="1" id="KW-1133">Transmembrane helix</keyword>
<feature type="chain" id="PRO_5004673114" description="Transmembrane protein" evidence="2">
    <location>
        <begin position="24"/>
        <end position="198"/>
    </location>
</feature>
<feature type="signal peptide" evidence="2">
    <location>
        <begin position="1"/>
        <end position="23"/>
    </location>
</feature>
<dbReference type="RefSeq" id="XP_013333937.1">
    <property type="nucleotide sequence ID" value="XM_013478483.1"/>
</dbReference>
<dbReference type="AlphaFoldDB" id="U6LZ88"/>
<feature type="transmembrane region" description="Helical" evidence="1">
    <location>
        <begin position="58"/>
        <end position="78"/>
    </location>
</feature>
<dbReference type="VEuPathDB" id="ToxoDB:EMWEY_00033570"/>